<dbReference type="GO" id="GO:0015820">
    <property type="term" value="P:L-leucine transport"/>
    <property type="evidence" value="ECO:0007669"/>
    <property type="project" value="TreeGrafter"/>
</dbReference>
<comment type="function">
    <text evidence="9">Component of the transport system for branched-chain amino acids.</text>
</comment>
<accession>A0A024P350</accession>
<evidence type="ECO:0000256" key="9">
    <source>
        <dbReference type="RuleBase" id="RU362122"/>
    </source>
</evidence>
<dbReference type="OrthoDB" id="9783920at2"/>
<reference evidence="10 11" key="2">
    <citation type="submission" date="2014-05" db="EMBL/GenBank/DDBJ databases">
        <title>Draft genome sequence of Halobacillus karajensis HK-03.</title>
        <authorList>
            <person name="Khelaifia S."/>
            <person name="Croce O."/>
            <person name="Lagier J.C."/>
            <person name="Raoult D."/>
        </authorList>
    </citation>
    <scope>NUCLEOTIDE SEQUENCE [LARGE SCALE GENOMIC DNA]</scope>
    <source>
        <strain evidence="10 11">HD-03</strain>
    </source>
</reference>
<dbReference type="InterPro" id="IPR004685">
    <property type="entry name" value="Brnchd-chn_aa_trnsp_Livcs"/>
</dbReference>
<evidence type="ECO:0000256" key="3">
    <source>
        <dbReference type="ARBA" id="ARBA00022448"/>
    </source>
</evidence>
<keyword evidence="4" id="KW-1003">Cell membrane</keyword>
<protein>
    <recommendedName>
        <fullName evidence="9">Branched-chain amino acid transport system carrier protein</fullName>
    </recommendedName>
</protein>
<evidence type="ECO:0000256" key="8">
    <source>
        <dbReference type="ARBA" id="ARBA00023136"/>
    </source>
</evidence>
<dbReference type="GO" id="GO:0005886">
    <property type="term" value="C:plasma membrane"/>
    <property type="evidence" value="ECO:0007669"/>
    <property type="project" value="UniProtKB-SubCell"/>
</dbReference>
<proteinExistence type="inferred from homology"/>
<feature type="transmembrane region" description="Helical" evidence="9">
    <location>
        <begin position="7"/>
        <end position="29"/>
    </location>
</feature>
<evidence type="ECO:0000256" key="6">
    <source>
        <dbReference type="ARBA" id="ARBA00022970"/>
    </source>
</evidence>
<dbReference type="Pfam" id="PF05525">
    <property type="entry name" value="Branch_AA_trans"/>
    <property type="match status" value="1"/>
</dbReference>
<dbReference type="GO" id="GO:0015188">
    <property type="term" value="F:L-isoleucine transmembrane transporter activity"/>
    <property type="evidence" value="ECO:0007669"/>
    <property type="project" value="TreeGrafter"/>
</dbReference>
<keyword evidence="3 9" id="KW-0813">Transport</keyword>
<evidence type="ECO:0000256" key="5">
    <source>
        <dbReference type="ARBA" id="ARBA00022692"/>
    </source>
</evidence>
<feature type="transmembrane region" description="Helical" evidence="9">
    <location>
        <begin position="153"/>
        <end position="177"/>
    </location>
</feature>
<feature type="transmembrane region" description="Helical" evidence="9">
    <location>
        <begin position="197"/>
        <end position="216"/>
    </location>
</feature>
<feature type="transmembrane region" description="Helical" evidence="9">
    <location>
        <begin position="277"/>
        <end position="304"/>
    </location>
</feature>
<dbReference type="PANTHER" id="PTHR30588:SF0">
    <property type="entry name" value="BRANCHED-CHAIN AMINO ACID PERMEASE BRNQ"/>
    <property type="match status" value="1"/>
</dbReference>
<comment type="subcellular location">
    <subcellularLocation>
        <location evidence="1 9">Cell membrane</location>
        <topology evidence="1 9">Multi-pass membrane protein</topology>
    </subcellularLocation>
</comment>
<dbReference type="AlphaFoldDB" id="A0A024P350"/>
<comment type="similarity">
    <text evidence="2 9">Belongs to the branched chain amino acid transporter family.</text>
</comment>
<dbReference type="RefSeq" id="WP_051744182.1">
    <property type="nucleotide sequence ID" value="NZ_CCDH010000002.1"/>
</dbReference>
<dbReference type="EMBL" id="CCDI010000001">
    <property type="protein sequence ID" value="CDQ22453.1"/>
    <property type="molecule type" value="Genomic_DNA"/>
</dbReference>
<keyword evidence="5 9" id="KW-0812">Transmembrane</keyword>
<feature type="transmembrane region" description="Helical" evidence="9">
    <location>
        <begin position="418"/>
        <end position="440"/>
    </location>
</feature>
<dbReference type="PANTHER" id="PTHR30588">
    <property type="entry name" value="BRANCHED-CHAIN AMINO ACID TRANSPORT SYSTEM 2 CARRIER PROTEIN"/>
    <property type="match status" value="1"/>
</dbReference>
<name>A0A024P350_9BACI</name>
<evidence type="ECO:0000256" key="4">
    <source>
        <dbReference type="ARBA" id="ARBA00022475"/>
    </source>
</evidence>
<feature type="transmembrane region" description="Helical" evidence="9">
    <location>
        <begin position="121"/>
        <end position="141"/>
    </location>
</feature>
<feature type="transmembrane region" description="Helical" evidence="9">
    <location>
        <begin position="375"/>
        <end position="398"/>
    </location>
</feature>
<comment type="caution">
    <text evidence="10">The sequence shown here is derived from an EMBL/GenBank/DDBJ whole genome shotgun (WGS) entry which is preliminary data.</text>
</comment>
<evidence type="ECO:0000313" key="10">
    <source>
        <dbReference type="EMBL" id="CDQ22453.1"/>
    </source>
</evidence>
<keyword evidence="8 9" id="KW-0472">Membrane</keyword>
<organism evidence="10 11">
    <name type="scientific">Halobacillus karajensis</name>
    <dbReference type="NCBI Taxonomy" id="195088"/>
    <lineage>
        <taxon>Bacteria</taxon>
        <taxon>Bacillati</taxon>
        <taxon>Bacillota</taxon>
        <taxon>Bacilli</taxon>
        <taxon>Bacillales</taxon>
        <taxon>Bacillaceae</taxon>
        <taxon>Halobacillus</taxon>
    </lineage>
</organism>
<evidence type="ECO:0000256" key="2">
    <source>
        <dbReference type="ARBA" id="ARBA00008540"/>
    </source>
</evidence>
<feature type="transmembrane region" description="Helical" evidence="9">
    <location>
        <begin position="316"/>
        <end position="337"/>
    </location>
</feature>
<feature type="transmembrane region" description="Helical" evidence="9">
    <location>
        <begin position="78"/>
        <end position="101"/>
    </location>
</feature>
<dbReference type="Proteomes" id="UP000028868">
    <property type="component" value="Unassembled WGS sequence"/>
</dbReference>
<sequence length="460" mass="49960">MQQKPSFSTYAVIGTMLFGLFFGAGNLIFPIQLGQLAGTSFWPALIGFLVTAIGLPLLGVLAIAISGSQGLNDLASRVHPVFGITFALILYLTIGPFFAIPRTATVPFVVGFEPFLDPGQSRLWLALFSFVFFAIVYYFSLNSAKVMDIVGKYLTPTFLLFLSILIITAIIQPMGTFGAPTGDYGTMPFMTGFKEGYNTMDALGGLALGIIVIQAIKNRGITDTKVIAQTTWKSGLFTMGLMVLIYGLITYMGASSVQAIGLLENGGLTFAAVSQHYFGAFGSILLAVIIVLACLKTSIGLIIACSEFFHSVYPKINYKTFVLILSILSFMVANFGLTNIIQYAVPVLMFLYPLAIVLILLGVGSRLFNHKRNVYAGAMILTLFVSTIDGYNALAGTIPQVSHPWMEDISDFYASYLPFYETGLGWIVPALIGAMIGFLWKDRIQEEAPVLQKNAENLSH</sequence>
<feature type="transmembrane region" description="Helical" evidence="9">
    <location>
        <begin position="343"/>
        <end position="363"/>
    </location>
</feature>
<evidence type="ECO:0000256" key="1">
    <source>
        <dbReference type="ARBA" id="ARBA00004651"/>
    </source>
</evidence>
<feature type="transmembrane region" description="Helical" evidence="9">
    <location>
        <begin position="236"/>
        <end position="257"/>
    </location>
</feature>
<evidence type="ECO:0000256" key="7">
    <source>
        <dbReference type="ARBA" id="ARBA00022989"/>
    </source>
</evidence>
<feature type="transmembrane region" description="Helical" evidence="9">
    <location>
        <begin position="41"/>
        <end position="66"/>
    </location>
</feature>
<keyword evidence="6 9" id="KW-0029">Amino-acid transport</keyword>
<gene>
    <name evidence="10" type="primary">brnQ_1</name>
    <name evidence="10" type="ORF">BN983_00661</name>
</gene>
<dbReference type="NCBIfam" id="TIGR00796">
    <property type="entry name" value="livcs"/>
    <property type="match status" value="1"/>
</dbReference>
<reference evidence="11" key="1">
    <citation type="submission" date="2014-03" db="EMBL/GenBank/DDBJ databases">
        <authorList>
            <person name="Urmite Genomes U."/>
        </authorList>
    </citation>
    <scope>NUCLEOTIDE SEQUENCE [LARGE SCALE GENOMIC DNA]</scope>
    <source>
        <strain evidence="11">HD-03</strain>
    </source>
</reference>
<keyword evidence="11" id="KW-1185">Reference proteome</keyword>
<keyword evidence="7 9" id="KW-1133">Transmembrane helix</keyword>
<dbReference type="GO" id="GO:0015818">
    <property type="term" value="P:isoleucine transport"/>
    <property type="evidence" value="ECO:0007669"/>
    <property type="project" value="TreeGrafter"/>
</dbReference>
<dbReference type="GO" id="GO:0005304">
    <property type="term" value="F:L-valine transmembrane transporter activity"/>
    <property type="evidence" value="ECO:0007669"/>
    <property type="project" value="TreeGrafter"/>
</dbReference>
<evidence type="ECO:0000313" key="11">
    <source>
        <dbReference type="Proteomes" id="UP000028868"/>
    </source>
</evidence>
<dbReference type="GO" id="GO:0015190">
    <property type="term" value="F:L-leucine transmembrane transporter activity"/>
    <property type="evidence" value="ECO:0007669"/>
    <property type="project" value="TreeGrafter"/>
</dbReference>